<sequence length="96" mass="10385">MHCSVSGGGGGEMHWCSRRGYTVSLNSAELSNSFFVFFCLSSKCRKNNPPSNTIVTSTNIITSTTITIINSNRPLTINKVSPACKLRVVSSQTIKV</sequence>
<gene>
    <name evidence="1" type="ORF">PoB_007068900</name>
</gene>
<dbReference type="Proteomes" id="UP000735302">
    <property type="component" value="Unassembled WGS sequence"/>
</dbReference>
<accession>A0AAV4DJ11</accession>
<dbReference type="AlphaFoldDB" id="A0AAV4DJ11"/>
<dbReference type="EMBL" id="BLXT01007928">
    <property type="protein sequence ID" value="GFO44184.1"/>
    <property type="molecule type" value="Genomic_DNA"/>
</dbReference>
<organism evidence="1 2">
    <name type="scientific">Plakobranchus ocellatus</name>
    <dbReference type="NCBI Taxonomy" id="259542"/>
    <lineage>
        <taxon>Eukaryota</taxon>
        <taxon>Metazoa</taxon>
        <taxon>Spiralia</taxon>
        <taxon>Lophotrochozoa</taxon>
        <taxon>Mollusca</taxon>
        <taxon>Gastropoda</taxon>
        <taxon>Heterobranchia</taxon>
        <taxon>Euthyneura</taxon>
        <taxon>Panpulmonata</taxon>
        <taxon>Sacoglossa</taxon>
        <taxon>Placobranchoidea</taxon>
        <taxon>Plakobranchidae</taxon>
        <taxon>Plakobranchus</taxon>
    </lineage>
</organism>
<evidence type="ECO:0000313" key="2">
    <source>
        <dbReference type="Proteomes" id="UP000735302"/>
    </source>
</evidence>
<protein>
    <submittedName>
        <fullName evidence="1">Uncharacterized protein</fullName>
    </submittedName>
</protein>
<keyword evidence="2" id="KW-1185">Reference proteome</keyword>
<name>A0AAV4DJ11_9GAST</name>
<proteinExistence type="predicted"/>
<evidence type="ECO:0000313" key="1">
    <source>
        <dbReference type="EMBL" id="GFO44184.1"/>
    </source>
</evidence>
<reference evidence="1 2" key="1">
    <citation type="journal article" date="2021" name="Elife">
        <title>Chloroplast acquisition without the gene transfer in kleptoplastic sea slugs, Plakobranchus ocellatus.</title>
        <authorList>
            <person name="Maeda T."/>
            <person name="Takahashi S."/>
            <person name="Yoshida T."/>
            <person name="Shimamura S."/>
            <person name="Takaki Y."/>
            <person name="Nagai Y."/>
            <person name="Toyoda A."/>
            <person name="Suzuki Y."/>
            <person name="Arimoto A."/>
            <person name="Ishii H."/>
            <person name="Satoh N."/>
            <person name="Nishiyama T."/>
            <person name="Hasebe M."/>
            <person name="Maruyama T."/>
            <person name="Minagawa J."/>
            <person name="Obokata J."/>
            <person name="Shigenobu S."/>
        </authorList>
    </citation>
    <scope>NUCLEOTIDE SEQUENCE [LARGE SCALE GENOMIC DNA]</scope>
</reference>
<comment type="caution">
    <text evidence="1">The sequence shown here is derived from an EMBL/GenBank/DDBJ whole genome shotgun (WGS) entry which is preliminary data.</text>
</comment>